<dbReference type="PANTHER" id="PTHR10426:SF124">
    <property type="entry name" value="STRICTOSIDINE SYNTHASE CONSERVED REGION DOMAIN-CONTAINING PROTEIN"/>
    <property type="match status" value="1"/>
</dbReference>
<dbReference type="Gene3D" id="2.120.10.30">
    <property type="entry name" value="TolB, C-terminal domain"/>
    <property type="match status" value="1"/>
</dbReference>
<dbReference type="Proteomes" id="UP000025227">
    <property type="component" value="Unplaced"/>
</dbReference>
<dbReference type="InterPro" id="IPR011042">
    <property type="entry name" value="6-blade_b-propeller_TolB-like"/>
</dbReference>
<evidence type="ECO:0000256" key="3">
    <source>
        <dbReference type="SAM" id="Phobius"/>
    </source>
</evidence>
<dbReference type="FunFam" id="2.120.10.30:FF:000094">
    <property type="entry name" value="Protein CBG06215"/>
    <property type="match status" value="1"/>
</dbReference>
<organism evidence="5 6">
    <name type="scientific">Haemonchus contortus</name>
    <name type="common">Barber pole worm</name>
    <dbReference type="NCBI Taxonomy" id="6289"/>
    <lineage>
        <taxon>Eukaryota</taxon>
        <taxon>Metazoa</taxon>
        <taxon>Ecdysozoa</taxon>
        <taxon>Nematoda</taxon>
        <taxon>Chromadorea</taxon>
        <taxon>Rhabditida</taxon>
        <taxon>Rhabditina</taxon>
        <taxon>Rhabditomorpha</taxon>
        <taxon>Strongyloidea</taxon>
        <taxon>Trichostrongylidae</taxon>
        <taxon>Haemonchus</taxon>
    </lineage>
</organism>
<accession>A0A7I4YN94</accession>
<comment type="similarity">
    <text evidence="1">Belongs to the strictosidine synthase family.</text>
</comment>
<evidence type="ECO:0000256" key="2">
    <source>
        <dbReference type="ARBA" id="ARBA00023180"/>
    </source>
</evidence>
<protein>
    <submittedName>
        <fullName evidence="6">Str_synth domain-containing protein</fullName>
    </submittedName>
</protein>
<feature type="transmembrane region" description="Helical" evidence="3">
    <location>
        <begin position="28"/>
        <end position="49"/>
    </location>
</feature>
<dbReference type="Pfam" id="PF20067">
    <property type="entry name" value="SSL_N"/>
    <property type="match status" value="1"/>
</dbReference>
<keyword evidence="2" id="KW-0325">Glycoprotein</keyword>
<reference evidence="6" key="1">
    <citation type="submission" date="2020-12" db="UniProtKB">
        <authorList>
            <consortium name="WormBaseParasite"/>
        </authorList>
    </citation>
    <scope>IDENTIFICATION</scope>
    <source>
        <strain evidence="6">MHco3</strain>
    </source>
</reference>
<evidence type="ECO:0000313" key="6">
    <source>
        <dbReference type="WBParaSite" id="HCON_00119400-00001"/>
    </source>
</evidence>
<name>A0A7I4YN94_HAECO</name>
<dbReference type="Pfam" id="PF03088">
    <property type="entry name" value="Str_synth"/>
    <property type="match status" value="1"/>
</dbReference>
<dbReference type="InterPro" id="IPR018119">
    <property type="entry name" value="Strictosidine_synth_cons-reg"/>
</dbReference>
<sequence>MARPAVDLSQVKVVPKNVPDKSATDRPLLILSVVIASVAIAVACTHLFVTSPIDPVVFRLPPPIPFEDELSPNKRLEKAELLLEDQIYGPESIAVNQKTGMVYTGLKTGLICEIDLNKKMKILRAVRLTSLEGCDGSYHSMTKCGRPLGMRLHPLTGELYVLDAYLGLFSINWETEKVRQYFAGGAAITNDDSAIPTRYLNDFDFLPDGNLVISESSTKFDDRDFIYDLLEHRPNGRILAYNPETEELKVLKDDLYFPNGIEAIRGKVFIAEMGNARILRLSPSSGNLSVFVDNLPGYPDNIRRASDGSFWVPIAAIRSEADNWLAARPSLRSLMTKLLSPQMVHVVAEWMANKYGLVLKVDSGTGKIIESLHDPTGRVSDVSTAIEDGHGNLLMGSDANYYLARLRL</sequence>
<keyword evidence="3" id="KW-1133">Transmembrane helix</keyword>
<evidence type="ECO:0000313" key="5">
    <source>
        <dbReference type="Proteomes" id="UP000025227"/>
    </source>
</evidence>
<dbReference type="AlphaFoldDB" id="A0A7I4YN94"/>
<evidence type="ECO:0000256" key="1">
    <source>
        <dbReference type="ARBA" id="ARBA00009191"/>
    </source>
</evidence>
<proteinExistence type="inferred from homology"/>
<dbReference type="OrthoDB" id="5307922at2759"/>
<dbReference type="GO" id="GO:0012505">
    <property type="term" value="C:endomembrane system"/>
    <property type="evidence" value="ECO:0007669"/>
    <property type="project" value="TreeGrafter"/>
</dbReference>
<keyword evidence="5" id="KW-1185">Reference proteome</keyword>
<dbReference type="GO" id="GO:0016787">
    <property type="term" value="F:hydrolase activity"/>
    <property type="evidence" value="ECO:0007669"/>
    <property type="project" value="TreeGrafter"/>
</dbReference>
<dbReference type="WBParaSite" id="HCON_00119400-00001">
    <property type="protein sequence ID" value="HCON_00119400-00001"/>
    <property type="gene ID" value="HCON_00119400"/>
</dbReference>
<keyword evidence="3" id="KW-0472">Membrane</keyword>
<dbReference type="OMA" id="RVRIMNF"/>
<evidence type="ECO:0000259" key="4">
    <source>
        <dbReference type="Pfam" id="PF03088"/>
    </source>
</evidence>
<feature type="domain" description="Strictosidine synthase conserved region" evidence="4">
    <location>
        <begin position="201"/>
        <end position="278"/>
    </location>
</feature>
<dbReference type="SUPFAM" id="SSF63829">
    <property type="entry name" value="Calcium-dependent phosphotriesterase"/>
    <property type="match status" value="1"/>
</dbReference>
<keyword evidence="3" id="KW-0812">Transmembrane</keyword>
<dbReference type="PANTHER" id="PTHR10426">
    <property type="entry name" value="STRICTOSIDINE SYNTHASE-RELATED"/>
    <property type="match status" value="1"/>
</dbReference>